<gene>
    <name evidence="3" type="ORF">A4U43_C10F5440</name>
</gene>
<dbReference type="InterPro" id="IPR011990">
    <property type="entry name" value="TPR-like_helical_dom_sf"/>
</dbReference>
<protein>
    <recommendedName>
        <fullName evidence="5">DYW domain-containing protein</fullName>
    </recommendedName>
</protein>
<feature type="repeat" description="PPR" evidence="2">
    <location>
        <begin position="197"/>
        <end position="231"/>
    </location>
</feature>
<evidence type="ECO:0000313" key="4">
    <source>
        <dbReference type="Proteomes" id="UP000243459"/>
    </source>
</evidence>
<evidence type="ECO:0000313" key="3">
    <source>
        <dbReference type="EMBL" id="ONK56228.1"/>
    </source>
</evidence>
<feature type="repeat" description="PPR" evidence="2">
    <location>
        <begin position="96"/>
        <end position="130"/>
    </location>
</feature>
<dbReference type="Pfam" id="PF20431">
    <property type="entry name" value="E_motif"/>
    <property type="match status" value="1"/>
</dbReference>
<sequence length="418" mass="47116">MKMGFDLVALELLYEMVGIGIGFNKFTFSMALTLAGKLVLLELGKQIHSQILRNGCEYDAFITTSLLDMYCKCGKIEASLVVFYNSSQSTDGLIAKTIQWSSMISGFVQNGRIEEALKLFSKMLQKGLKVDKFTLTSISSACSDAGILQQGRQIHACIEKLGYGFDVFSVSAITDMYAKCGSLDDACRAFDSIESRNVVIWTSMINSYASHGHGRKAIQLFEKMLGEKIMPNEITFVGVLSACSHCGEVKEGCKYFRLMQEEYGIFPSIEHFTCMVDLLGRAGKLEEAKDFIYQNNIEHHDVVWKALLASSRFDNNIEMAKWASEQLVSLKPKDVGSYVLISNICATKRMFLESNKLRNLMRERGMSKEPGQSWIELKNKVHVFTVDDKSHPESEAIYSYLEHLMERLKELGHKENQC</sequence>
<name>A0A5P1E163_ASPOF</name>
<dbReference type="AlphaFoldDB" id="A0A5P1E163"/>
<evidence type="ECO:0008006" key="5">
    <source>
        <dbReference type="Google" id="ProtNLM"/>
    </source>
</evidence>
<dbReference type="InterPro" id="IPR046849">
    <property type="entry name" value="E2_motif"/>
</dbReference>
<evidence type="ECO:0000256" key="1">
    <source>
        <dbReference type="ARBA" id="ARBA00022737"/>
    </source>
</evidence>
<dbReference type="OMA" id="TENIYAM"/>
<dbReference type="Pfam" id="PF20430">
    <property type="entry name" value="Eplus_motif"/>
    <property type="match status" value="1"/>
</dbReference>
<dbReference type="NCBIfam" id="TIGR00756">
    <property type="entry name" value="PPR"/>
    <property type="match status" value="3"/>
</dbReference>
<dbReference type="Pfam" id="PF01535">
    <property type="entry name" value="PPR"/>
    <property type="match status" value="2"/>
</dbReference>
<dbReference type="InterPro" id="IPR046960">
    <property type="entry name" value="PPR_At4g14850-like_plant"/>
</dbReference>
<dbReference type="Gramene" id="ONK56228">
    <property type="protein sequence ID" value="ONK56228"/>
    <property type="gene ID" value="A4U43_C10F5440"/>
</dbReference>
<dbReference type="Gene3D" id="1.25.40.10">
    <property type="entry name" value="Tetratricopeptide repeat domain"/>
    <property type="match status" value="2"/>
</dbReference>
<dbReference type="Pfam" id="PF13041">
    <property type="entry name" value="PPR_2"/>
    <property type="match status" value="2"/>
</dbReference>
<dbReference type="PROSITE" id="PS51375">
    <property type="entry name" value="PPR"/>
    <property type="match status" value="2"/>
</dbReference>
<organism evidence="3 4">
    <name type="scientific">Asparagus officinalis</name>
    <name type="common">Garden asparagus</name>
    <dbReference type="NCBI Taxonomy" id="4686"/>
    <lineage>
        <taxon>Eukaryota</taxon>
        <taxon>Viridiplantae</taxon>
        <taxon>Streptophyta</taxon>
        <taxon>Embryophyta</taxon>
        <taxon>Tracheophyta</taxon>
        <taxon>Spermatophyta</taxon>
        <taxon>Magnoliopsida</taxon>
        <taxon>Liliopsida</taxon>
        <taxon>Asparagales</taxon>
        <taxon>Asparagaceae</taxon>
        <taxon>Asparagoideae</taxon>
        <taxon>Asparagus</taxon>
    </lineage>
</organism>
<keyword evidence="1" id="KW-0677">Repeat</keyword>
<evidence type="ECO:0000256" key="2">
    <source>
        <dbReference type="PROSITE-ProRule" id="PRU00708"/>
    </source>
</evidence>
<dbReference type="GO" id="GO:0003723">
    <property type="term" value="F:RNA binding"/>
    <property type="evidence" value="ECO:0007669"/>
    <property type="project" value="InterPro"/>
</dbReference>
<dbReference type="Proteomes" id="UP000243459">
    <property type="component" value="Chromosome 10"/>
</dbReference>
<keyword evidence="4" id="KW-1185">Reference proteome</keyword>
<dbReference type="PANTHER" id="PTHR47926">
    <property type="entry name" value="PENTATRICOPEPTIDE REPEAT-CONTAINING PROTEIN"/>
    <property type="match status" value="1"/>
</dbReference>
<accession>A0A5P1E163</accession>
<dbReference type="InterPro" id="IPR046848">
    <property type="entry name" value="E_motif"/>
</dbReference>
<dbReference type="PANTHER" id="PTHR47926:SF494">
    <property type="entry name" value="DYW DOMAIN-CONTAINING PROTEIN"/>
    <property type="match status" value="1"/>
</dbReference>
<dbReference type="GO" id="GO:0009451">
    <property type="term" value="P:RNA modification"/>
    <property type="evidence" value="ECO:0007669"/>
    <property type="project" value="InterPro"/>
</dbReference>
<proteinExistence type="predicted"/>
<dbReference type="InterPro" id="IPR002885">
    <property type="entry name" value="PPR_rpt"/>
</dbReference>
<reference evidence="4" key="1">
    <citation type="journal article" date="2017" name="Nat. Commun.">
        <title>The asparagus genome sheds light on the origin and evolution of a young Y chromosome.</title>
        <authorList>
            <person name="Harkess A."/>
            <person name="Zhou J."/>
            <person name="Xu C."/>
            <person name="Bowers J.E."/>
            <person name="Van der Hulst R."/>
            <person name="Ayyampalayam S."/>
            <person name="Mercati F."/>
            <person name="Riccardi P."/>
            <person name="McKain M.R."/>
            <person name="Kakrana A."/>
            <person name="Tang H."/>
            <person name="Ray J."/>
            <person name="Groenendijk J."/>
            <person name="Arikit S."/>
            <person name="Mathioni S.M."/>
            <person name="Nakano M."/>
            <person name="Shan H."/>
            <person name="Telgmann-Rauber A."/>
            <person name="Kanno A."/>
            <person name="Yue Z."/>
            <person name="Chen H."/>
            <person name="Li W."/>
            <person name="Chen Y."/>
            <person name="Xu X."/>
            <person name="Zhang Y."/>
            <person name="Luo S."/>
            <person name="Chen H."/>
            <person name="Gao J."/>
            <person name="Mao Z."/>
            <person name="Pires J.C."/>
            <person name="Luo M."/>
            <person name="Kudrna D."/>
            <person name="Wing R.A."/>
            <person name="Meyers B.C."/>
            <person name="Yi K."/>
            <person name="Kong H."/>
            <person name="Lavrijsen P."/>
            <person name="Sunseri F."/>
            <person name="Falavigna A."/>
            <person name="Ye Y."/>
            <person name="Leebens-Mack J.H."/>
            <person name="Chen G."/>
        </authorList>
    </citation>
    <scope>NUCLEOTIDE SEQUENCE [LARGE SCALE GENOMIC DNA]</scope>
    <source>
        <strain evidence="4">cv. DH0086</strain>
    </source>
</reference>
<dbReference type="FunFam" id="1.25.40.10:FF:000073">
    <property type="entry name" value="Pentatricopeptide repeat-containing protein chloroplastic"/>
    <property type="match status" value="1"/>
</dbReference>
<dbReference type="EMBL" id="CM007390">
    <property type="protein sequence ID" value="ONK56228.1"/>
    <property type="molecule type" value="Genomic_DNA"/>
</dbReference>
<dbReference type="FunFam" id="1.25.40.10:FF:000305">
    <property type="entry name" value="Pentatricopeptide repeat-containing protein mitochondrial"/>
    <property type="match status" value="1"/>
</dbReference>